<keyword evidence="2" id="KW-0732">Signal</keyword>
<gene>
    <name evidence="3" type="ORF">YM304_25500</name>
</gene>
<proteinExistence type="predicted"/>
<keyword evidence="4" id="KW-1185">Reference proteome</keyword>
<feature type="compositionally biased region" description="Acidic residues" evidence="1">
    <location>
        <begin position="74"/>
        <end position="86"/>
    </location>
</feature>
<feature type="signal peptide" evidence="2">
    <location>
        <begin position="1"/>
        <end position="22"/>
    </location>
</feature>
<dbReference type="PROSITE" id="PS51257">
    <property type="entry name" value="PROKAR_LIPOPROTEIN"/>
    <property type="match status" value="1"/>
</dbReference>
<dbReference type="KEGG" id="aym:YM304_25500"/>
<evidence type="ECO:0000313" key="4">
    <source>
        <dbReference type="Proteomes" id="UP000011863"/>
    </source>
</evidence>
<feature type="chain" id="PRO_5039333432" evidence="2">
    <location>
        <begin position="23"/>
        <end position="374"/>
    </location>
</feature>
<sequence>MTSRTPLHRLALLIAAGLIATACGSGDETTSDSVPSSDAPATTVADPEFSETESPTETTDGTDAANASSTGDTTDTDASDQPEGGEIECSPAECGDPDEQLPERDDTDLEPPVTAAPPVVFEPAPDDREFCLALEAFEDDLPDDDDQAALAAQAGLATLVAAAPDELVGDFQTILDYIDRVVAGEVTFDSMQTDPASERAGERISDFIDQRCEGDTPPSTDPVIAPVDPVDPADDPELPNGVVIPVVPFDSPQRETQQPVFGQRSDDGTPAPPAPGFTPADADAGFCLGLDIIESRPQPTGDFEELIVIEAYLVAIDPLVPAEIADQYSTLMTWLTAVVDNGSFDGMTDPSADPELAAALDTVDTFVDTNCLGY</sequence>
<name>A0A6C7E4X9_ILUCY</name>
<evidence type="ECO:0000256" key="1">
    <source>
        <dbReference type="SAM" id="MobiDB-lite"/>
    </source>
</evidence>
<accession>A0A6C7E4X9</accession>
<feature type="compositionally biased region" description="Acidic residues" evidence="1">
    <location>
        <begin position="95"/>
        <end position="109"/>
    </location>
</feature>
<dbReference type="EMBL" id="AP012057">
    <property type="protein sequence ID" value="BAN02864.1"/>
    <property type="molecule type" value="Genomic_DNA"/>
</dbReference>
<feature type="compositionally biased region" description="Low complexity" evidence="1">
    <location>
        <begin position="52"/>
        <end position="73"/>
    </location>
</feature>
<feature type="compositionally biased region" description="Polar residues" evidence="1">
    <location>
        <begin position="27"/>
        <end position="40"/>
    </location>
</feature>
<dbReference type="AlphaFoldDB" id="A0A6C7E4X9"/>
<organism evidence="3 4">
    <name type="scientific">Ilumatobacter coccineus (strain NBRC 103263 / KCTC 29153 / YM16-304)</name>
    <dbReference type="NCBI Taxonomy" id="1313172"/>
    <lineage>
        <taxon>Bacteria</taxon>
        <taxon>Bacillati</taxon>
        <taxon>Actinomycetota</taxon>
        <taxon>Acidimicrobiia</taxon>
        <taxon>Acidimicrobiales</taxon>
        <taxon>Ilumatobacteraceae</taxon>
        <taxon>Ilumatobacter</taxon>
    </lineage>
</organism>
<feature type="region of interest" description="Disordered" evidence="1">
    <location>
        <begin position="25"/>
        <end position="120"/>
    </location>
</feature>
<feature type="region of interest" description="Disordered" evidence="1">
    <location>
        <begin position="253"/>
        <end position="280"/>
    </location>
</feature>
<evidence type="ECO:0000256" key="2">
    <source>
        <dbReference type="SAM" id="SignalP"/>
    </source>
</evidence>
<protein>
    <submittedName>
        <fullName evidence="3">Uncharacterized protein</fullName>
    </submittedName>
</protein>
<evidence type="ECO:0000313" key="3">
    <source>
        <dbReference type="EMBL" id="BAN02864.1"/>
    </source>
</evidence>
<reference evidence="3 4" key="1">
    <citation type="journal article" date="2013" name="Int. J. Syst. Evol. Microbiol.">
        <title>Ilumatobacter nonamiense sp. nov. and Ilumatobacter coccineum sp. nov., isolated from seashore sand.</title>
        <authorList>
            <person name="Matsumoto A."/>
            <person name="Kasai H."/>
            <person name="Matsuo Y."/>
            <person name="Shizuri Y."/>
            <person name="Ichikawa N."/>
            <person name="Fujita N."/>
            <person name="Omura S."/>
            <person name="Takahashi Y."/>
        </authorList>
    </citation>
    <scope>NUCLEOTIDE SEQUENCE [LARGE SCALE GENOMIC DNA]</scope>
    <source>
        <strain evidence="4">NBRC 103263 / KCTC 29153 / YM16-304</strain>
    </source>
</reference>
<dbReference type="RefSeq" id="WP_015442111.1">
    <property type="nucleotide sequence ID" value="NC_020520.1"/>
</dbReference>
<dbReference type="Proteomes" id="UP000011863">
    <property type="component" value="Chromosome"/>
</dbReference>